<feature type="binding site" evidence="1">
    <location>
        <position position="149"/>
    </location>
    <ligand>
        <name>Mn(2+)</name>
        <dbReference type="ChEBI" id="CHEBI:29035"/>
        <label>2</label>
    </ligand>
</feature>
<dbReference type="RefSeq" id="WP_123165284.1">
    <property type="nucleotide sequence ID" value="NZ_RIAX01000005.1"/>
</dbReference>
<dbReference type="Pfam" id="PF07687">
    <property type="entry name" value="M20_dimer"/>
    <property type="match status" value="1"/>
</dbReference>
<dbReference type="InterPro" id="IPR017439">
    <property type="entry name" value="Amidohydrolase"/>
</dbReference>
<feature type="domain" description="Peptidase M20 dimerisation" evidence="2">
    <location>
        <begin position="233"/>
        <end position="310"/>
    </location>
</feature>
<feature type="binding site" evidence="1">
    <location>
        <position position="406"/>
    </location>
    <ligand>
        <name>Mn(2+)</name>
        <dbReference type="ChEBI" id="CHEBI:29035"/>
        <label>2</label>
    </ligand>
</feature>
<dbReference type="PANTHER" id="PTHR30575:SF3">
    <property type="entry name" value="PEPTIDASE M20 DIMERISATION DOMAIN-CONTAINING PROTEIN"/>
    <property type="match status" value="1"/>
</dbReference>
<keyword evidence="1" id="KW-0479">Metal-binding</keyword>
<dbReference type="SUPFAM" id="SSF55031">
    <property type="entry name" value="Bacterial exopeptidase dimerisation domain"/>
    <property type="match status" value="1"/>
</dbReference>
<comment type="cofactor">
    <cofactor evidence="1">
        <name>Mn(2+)</name>
        <dbReference type="ChEBI" id="CHEBI:29035"/>
    </cofactor>
    <text evidence="1">The Mn(2+) ion enhances activity.</text>
</comment>
<dbReference type="Gene3D" id="3.40.630.10">
    <property type="entry name" value="Zn peptidases"/>
    <property type="match status" value="2"/>
</dbReference>
<keyword evidence="4" id="KW-1185">Reference proteome</keyword>
<reference evidence="3 4" key="1">
    <citation type="journal article" date="2018" name="Int. J. Syst. Evol. Microbiol.">
        <title>Planococcus salinus sp. nov., a moderately halophilic bacterium isolated from a saline-alkali soil.</title>
        <authorList>
            <person name="Gan L."/>
        </authorList>
    </citation>
    <scope>NUCLEOTIDE SEQUENCE [LARGE SCALE GENOMIC DNA]</scope>
    <source>
        <strain evidence="3 4">LCB217</strain>
    </source>
</reference>
<evidence type="ECO:0000313" key="3">
    <source>
        <dbReference type="EMBL" id="RNF39584.1"/>
    </source>
</evidence>
<dbReference type="OrthoDB" id="2416606at2"/>
<dbReference type="InterPro" id="IPR002933">
    <property type="entry name" value="Peptidase_M20"/>
</dbReference>
<evidence type="ECO:0000259" key="2">
    <source>
        <dbReference type="Pfam" id="PF07687"/>
    </source>
</evidence>
<dbReference type="PANTHER" id="PTHR30575">
    <property type="entry name" value="PEPTIDASE M20"/>
    <property type="match status" value="1"/>
</dbReference>
<dbReference type="NCBIfam" id="TIGR01891">
    <property type="entry name" value="amidohydrolases"/>
    <property type="match status" value="1"/>
</dbReference>
<dbReference type="PIRSF" id="PIRSF005962">
    <property type="entry name" value="Pept_M20D_amidohydro"/>
    <property type="match status" value="1"/>
</dbReference>
<feature type="binding site" evidence="1">
    <location>
        <position position="151"/>
    </location>
    <ligand>
        <name>Mn(2+)</name>
        <dbReference type="ChEBI" id="CHEBI:29035"/>
        <label>2</label>
    </ligand>
</feature>
<dbReference type="Pfam" id="PF01546">
    <property type="entry name" value="Peptidase_M20"/>
    <property type="match status" value="1"/>
</dbReference>
<dbReference type="SUPFAM" id="SSF53187">
    <property type="entry name" value="Zn-dependent exopeptidases"/>
    <property type="match status" value="1"/>
</dbReference>
<dbReference type="InterPro" id="IPR052030">
    <property type="entry name" value="Peptidase_M20/M20A_hydrolases"/>
</dbReference>
<dbReference type="GO" id="GO:0016805">
    <property type="term" value="F:dipeptidase activity"/>
    <property type="evidence" value="ECO:0007669"/>
    <property type="project" value="TreeGrafter"/>
</dbReference>
<dbReference type="GO" id="GO:0046657">
    <property type="term" value="P:folic acid catabolic process"/>
    <property type="evidence" value="ECO:0007669"/>
    <property type="project" value="TreeGrafter"/>
</dbReference>
<dbReference type="GO" id="GO:0046872">
    <property type="term" value="F:metal ion binding"/>
    <property type="evidence" value="ECO:0007669"/>
    <property type="project" value="UniProtKB-KW"/>
</dbReference>
<comment type="caution">
    <text evidence="3">The sequence shown here is derived from an EMBL/GenBank/DDBJ whole genome shotgun (WGS) entry which is preliminary data.</text>
</comment>
<gene>
    <name evidence="3" type="ORF">EEX84_08915</name>
</gene>
<dbReference type="AlphaFoldDB" id="A0A3M8P8R0"/>
<dbReference type="Proteomes" id="UP000275473">
    <property type="component" value="Unassembled WGS sequence"/>
</dbReference>
<organism evidence="3 4">
    <name type="scientific">Planococcus salinus</name>
    <dbReference type="NCBI Taxonomy" id="1848460"/>
    <lineage>
        <taxon>Bacteria</taxon>
        <taxon>Bacillati</taxon>
        <taxon>Bacillota</taxon>
        <taxon>Bacilli</taxon>
        <taxon>Bacillales</taxon>
        <taxon>Caryophanaceae</taxon>
        <taxon>Planococcus</taxon>
    </lineage>
</organism>
<feature type="binding site" evidence="1">
    <location>
        <position position="209"/>
    </location>
    <ligand>
        <name>Mn(2+)</name>
        <dbReference type="ChEBI" id="CHEBI:29035"/>
        <label>2</label>
    </ligand>
</feature>
<dbReference type="GO" id="GO:0071713">
    <property type="term" value="F:para-aminobenzoyl-glutamate hydrolase activity"/>
    <property type="evidence" value="ECO:0007669"/>
    <property type="project" value="TreeGrafter"/>
</dbReference>
<dbReference type="InterPro" id="IPR011650">
    <property type="entry name" value="Peptidase_M20_dimer"/>
</dbReference>
<accession>A0A3M8P8R0</accession>
<keyword evidence="3" id="KW-0378">Hydrolase</keyword>
<dbReference type="GO" id="GO:0005737">
    <property type="term" value="C:cytoplasm"/>
    <property type="evidence" value="ECO:0007669"/>
    <property type="project" value="TreeGrafter"/>
</dbReference>
<feature type="binding site" evidence="1">
    <location>
        <position position="185"/>
    </location>
    <ligand>
        <name>Mn(2+)</name>
        <dbReference type="ChEBI" id="CHEBI:29035"/>
        <label>2</label>
    </ligand>
</feature>
<evidence type="ECO:0000313" key="4">
    <source>
        <dbReference type="Proteomes" id="UP000275473"/>
    </source>
</evidence>
<keyword evidence="1" id="KW-0464">Manganese</keyword>
<sequence>MADKIAEFLERIEPSLVKQRRALHRHPELGFTEYVTTYEISKQLEKLGYALSHGHDIMVSQERMGVPKQQELEENEERALEQGVPQEFLNVMKGGHTGVIARMDTGRPGPHFAFRFDIDALPINEAEDPAHKPHEEQFISERPGVMHACGHDGHASIGLGVANYLQEQKEQLNGTFTLIFQPAEEGGRGAKAIVKKGWLDGVDYFISGHLGLHHFEPGVIASSSTNFLASSKLNVEFKGKSAHSGLEPNAGKNALLAASSAMLHLNTIPRHKDGATRVNVGKMHGGSGRNIVADYAYMELETRGATNELDRYMQEHAKRILQASADLYDVQMTIEEMGQAISAESDPEWHDIVVEACRGSETIIEVKRNLPLGASEDVTYMMDRVQEQGGKATFMIFASPLPAGHHHPYFDYEEKSISAGVEAITRTVDYLVRNNG</sequence>
<dbReference type="InterPro" id="IPR036264">
    <property type="entry name" value="Bact_exopeptidase_dim_dom"/>
</dbReference>
<proteinExistence type="predicted"/>
<dbReference type="EMBL" id="RIAX01000005">
    <property type="protein sequence ID" value="RNF39584.1"/>
    <property type="molecule type" value="Genomic_DNA"/>
</dbReference>
<evidence type="ECO:0000256" key="1">
    <source>
        <dbReference type="PIRSR" id="PIRSR005962-1"/>
    </source>
</evidence>
<protein>
    <submittedName>
        <fullName evidence="3">Amidohydrolase</fullName>
    </submittedName>
</protein>
<name>A0A3M8P8R0_9BACL</name>